<dbReference type="CDD" id="cd02947">
    <property type="entry name" value="TRX_family"/>
    <property type="match status" value="1"/>
</dbReference>
<dbReference type="KEGG" id="aplc:110980381"/>
<dbReference type="PRINTS" id="PR00421">
    <property type="entry name" value="THIOREDOXIN"/>
</dbReference>
<dbReference type="InterPro" id="IPR013766">
    <property type="entry name" value="Thioredoxin_domain"/>
</dbReference>
<evidence type="ECO:0000256" key="4">
    <source>
        <dbReference type="ARBA" id="ARBA00023157"/>
    </source>
</evidence>
<dbReference type="InterPro" id="IPR036249">
    <property type="entry name" value="Thioredoxin-like_sf"/>
</dbReference>
<dbReference type="RefSeq" id="XP_022092696.1">
    <property type="nucleotide sequence ID" value="XM_022237004.1"/>
</dbReference>
<dbReference type="Pfam" id="PF00085">
    <property type="entry name" value="Thioredoxin"/>
    <property type="match status" value="1"/>
</dbReference>
<dbReference type="SUPFAM" id="SSF52833">
    <property type="entry name" value="Thioredoxin-like"/>
    <property type="match status" value="1"/>
</dbReference>
<protein>
    <submittedName>
        <fullName evidence="8 9">Thioredoxin, mitochondrial-like</fullName>
    </submittedName>
</protein>
<dbReference type="AlphaFoldDB" id="A0A8B7YJU8"/>
<sequence length="158" mass="17751">MAFRLRVLTSALLSARQCQLRLVTPSAMTGIMNNAVAGQRRHLSSADSPPYEEFTVQSTEDFNQKVINSKMPTVVDFYATWCKPCKALTPRLHEVLSERPGRVQLAKVDVDQHTDLAMDYDVSSIPKVVMFKEGKVAGEFVGLMEKDKIESFIDRLTL</sequence>
<dbReference type="RefSeq" id="XP_022092695.1">
    <property type="nucleotide sequence ID" value="XM_022237003.1"/>
</dbReference>
<dbReference type="GO" id="GO:0015035">
    <property type="term" value="F:protein-disulfide reductase activity"/>
    <property type="evidence" value="ECO:0007669"/>
    <property type="project" value="InterPro"/>
</dbReference>
<proteinExistence type="inferred from homology"/>
<dbReference type="Gene3D" id="3.40.30.10">
    <property type="entry name" value="Glutaredoxin"/>
    <property type="match status" value="1"/>
</dbReference>
<evidence type="ECO:0000313" key="8">
    <source>
        <dbReference type="RefSeq" id="XP_022092695.1"/>
    </source>
</evidence>
<evidence type="ECO:0000256" key="1">
    <source>
        <dbReference type="ARBA" id="ARBA00008987"/>
    </source>
</evidence>
<reference evidence="8 9" key="1">
    <citation type="submission" date="2025-04" db="UniProtKB">
        <authorList>
            <consortium name="RefSeq"/>
        </authorList>
    </citation>
    <scope>IDENTIFICATION</scope>
</reference>
<dbReference type="PROSITE" id="PS51352">
    <property type="entry name" value="THIOREDOXIN_2"/>
    <property type="match status" value="1"/>
</dbReference>
<gene>
    <name evidence="8 9" type="primary">LOC110980381</name>
</gene>
<dbReference type="GO" id="GO:0045454">
    <property type="term" value="P:cell redox homeostasis"/>
    <property type="evidence" value="ECO:0007669"/>
    <property type="project" value="TreeGrafter"/>
</dbReference>
<dbReference type="FunFam" id="3.40.30.10:FF:000001">
    <property type="entry name" value="Thioredoxin"/>
    <property type="match status" value="1"/>
</dbReference>
<accession>A0A8B7YJU8</accession>
<evidence type="ECO:0000256" key="3">
    <source>
        <dbReference type="ARBA" id="ARBA00022982"/>
    </source>
</evidence>
<dbReference type="OrthoDB" id="19690at2759"/>
<dbReference type="NCBIfam" id="TIGR01068">
    <property type="entry name" value="thioredoxin"/>
    <property type="match status" value="1"/>
</dbReference>
<comment type="similarity">
    <text evidence="1">Belongs to the thioredoxin family.</text>
</comment>
<dbReference type="PANTHER" id="PTHR43601">
    <property type="entry name" value="THIOREDOXIN, MITOCHONDRIAL"/>
    <property type="match status" value="1"/>
</dbReference>
<dbReference type="Proteomes" id="UP000694845">
    <property type="component" value="Unplaced"/>
</dbReference>
<organism evidence="7 8">
    <name type="scientific">Acanthaster planci</name>
    <name type="common">Crown-of-thorns starfish</name>
    <dbReference type="NCBI Taxonomy" id="133434"/>
    <lineage>
        <taxon>Eukaryota</taxon>
        <taxon>Metazoa</taxon>
        <taxon>Echinodermata</taxon>
        <taxon>Eleutherozoa</taxon>
        <taxon>Asterozoa</taxon>
        <taxon>Asteroidea</taxon>
        <taxon>Valvatacea</taxon>
        <taxon>Valvatida</taxon>
        <taxon>Acanthasteridae</taxon>
        <taxon>Acanthaster</taxon>
    </lineage>
</organism>
<dbReference type="GO" id="GO:0005739">
    <property type="term" value="C:mitochondrion"/>
    <property type="evidence" value="ECO:0007669"/>
    <property type="project" value="TreeGrafter"/>
</dbReference>
<dbReference type="GeneID" id="110980381"/>
<evidence type="ECO:0000259" key="6">
    <source>
        <dbReference type="PROSITE" id="PS51352"/>
    </source>
</evidence>
<evidence type="ECO:0000256" key="2">
    <source>
        <dbReference type="ARBA" id="ARBA00022448"/>
    </source>
</evidence>
<evidence type="ECO:0000313" key="7">
    <source>
        <dbReference type="Proteomes" id="UP000694845"/>
    </source>
</evidence>
<feature type="domain" description="Thioredoxin" evidence="6">
    <location>
        <begin position="21"/>
        <end position="158"/>
    </location>
</feature>
<keyword evidence="5" id="KW-0676">Redox-active center</keyword>
<keyword evidence="4" id="KW-1015">Disulfide bond</keyword>
<name>A0A8B7YJU8_ACAPL</name>
<evidence type="ECO:0000256" key="5">
    <source>
        <dbReference type="ARBA" id="ARBA00023284"/>
    </source>
</evidence>
<keyword evidence="3" id="KW-0249">Electron transport</keyword>
<dbReference type="PANTHER" id="PTHR43601:SF3">
    <property type="entry name" value="THIOREDOXIN, MITOCHONDRIAL"/>
    <property type="match status" value="1"/>
</dbReference>
<evidence type="ECO:0000313" key="9">
    <source>
        <dbReference type="RefSeq" id="XP_022092696.1"/>
    </source>
</evidence>
<dbReference type="OMA" id="VLVIMQN"/>
<keyword evidence="7" id="KW-1185">Reference proteome</keyword>
<dbReference type="InterPro" id="IPR005746">
    <property type="entry name" value="Thioredoxin"/>
</dbReference>
<keyword evidence="2" id="KW-0813">Transport</keyword>